<proteinExistence type="predicted"/>
<feature type="coiled-coil region" evidence="1">
    <location>
        <begin position="333"/>
        <end position="360"/>
    </location>
</feature>
<keyword evidence="2" id="KW-0812">Transmembrane</keyword>
<comment type="caution">
    <text evidence="3">The sequence shown here is derived from an EMBL/GenBank/DDBJ whole genome shotgun (WGS) entry which is preliminary data.</text>
</comment>
<evidence type="ECO:0000313" key="4">
    <source>
        <dbReference type="Proteomes" id="UP001500840"/>
    </source>
</evidence>
<feature type="transmembrane region" description="Helical" evidence="2">
    <location>
        <begin position="420"/>
        <end position="441"/>
    </location>
</feature>
<evidence type="ECO:0000256" key="1">
    <source>
        <dbReference type="SAM" id="Coils"/>
    </source>
</evidence>
<keyword evidence="2" id="KW-1133">Transmembrane helix</keyword>
<keyword evidence="4" id="KW-1185">Reference proteome</keyword>
<dbReference type="PANTHER" id="PTHR32309">
    <property type="entry name" value="TYROSINE-PROTEIN KINASE"/>
    <property type="match status" value="1"/>
</dbReference>
<dbReference type="PANTHER" id="PTHR32309:SF31">
    <property type="entry name" value="CAPSULAR EXOPOLYSACCHARIDE FAMILY"/>
    <property type="match status" value="1"/>
</dbReference>
<evidence type="ECO:0000313" key="3">
    <source>
        <dbReference type="EMBL" id="GAA4457282.1"/>
    </source>
</evidence>
<feature type="transmembrane region" description="Helical" evidence="2">
    <location>
        <begin position="12"/>
        <end position="39"/>
    </location>
</feature>
<protein>
    <recommendedName>
        <fullName evidence="5">Chromosome partition protein Smc</fullName>
    </recommendedName>
</protein>
<accession>A0ABP8MZ14</accession>
<keyword evidence="2" id="KW-0472">Membrane</keyword>
<keyword evidence="1" id="KW-0175">Coiled coil</keyword>
<reference evidence="4" key="1">
    <citation type="journal article" date="2019" name="Int. J. Syst. Evol. Microbiol.">
        <title>The Global Catalogue of Microorganisms (GCM) 10K type strain sequencing project: providing services to taxonomists for standard genome sequencing and annotation.</title>
        <authorList>
            <consortium name="The Broad Institute Genomics Platform"/>
            <consortium name="The Broad Institute Genome Sequencing Center for Infectious Disease"/>
            <person name="Wu L."/>
            <person name="Ma J."/>
        </authorList>
    </citation>
    <scope>NUCLEOTIDE SEQUENCE [LARGE SCALE GENOMIC DNA]</scope>
    <source>
        <strain evidence="4">JCM 17759</strain>
    </source>
</reference>
<dbReference type="EMBL" id="BAABGA010000040">
    <property type="protein sequence ID" value="GAA4457282.1"/>
    <property type="molecule type" value="Genomic_DNA"/>
</dbReference>
<sequence length="489" mass="53333">MSSAPIPWKHVRNVLVVFAPLWMGATVLFAFVGVCVALFSSDIYSARLPLVVRNEATSSLERLGRFSSQTELKSAQETILEMTQNPEVVAAALRQIGPASGKDDPTWPSSEVVDRIAKDAVNLLAPQGSEFGSTEVVYLQVKSTQQQRAVDFCKAMFDNLTLHLRNIRRVRADSVITELTQARDLAQQNLDAAAARMHVYEVKFAADLGELRNLNDAIAGDGTNRRTLEETVRELQIAELDLEKLYALRDLLVVGSENPDHLLASGSDLLSLQPSLLRLKDGLIDAQIRSSELAANRTPNHPILQNAQSTEQEIRSRMQEEARVAVKAMEPTLKQEAERVSRLKTRKEQLTSRLEALAAARTDYANVDAEVKHRTTLLETAEKALTEAQASRTAALSTNLVAELGPPQVSDKPIGPGGTLVTLGSASAGLLFGLGAVFLIAPGPSESRKGRRWSDYLQRGGRRHSDQMGTVDVAAVAPTAIAVERRAPR</sequence>
<gene>
    <name evidence="3" type="ORF">GCM10023156_33830</name>
</gene>
<name>A0ABP8MZ14_9BACT</name>
<organism evidence="3 4">
    <name type="scientific">Novipirellula rosea</name>
    <dbReference type="NCBI Taxonomy" id="1031540"/>
    <lineage>
        <taxon>Bacteria</taxon>
        <taxon>Pseudomonadati</taxon>
        <taxon>Planctomycetota</taxon>
        <taxon>Planctomycetia</taxon>
        <taxon>Pirellulales</taxon>
        <taxon>Pirellulaceae</taxon>
        <taxon>Novipirellula</taxon>
    </lineage>
</organism>
<dbReference type="InterPro" id="IPR050445">
    <property type="entry name" value="Bact_polysacc_biosynth/exp"/>
</dbReference>
<dbReference type="Proteomes" id="UP001500840">
    <property type="component" value="Unassembled WGS sequence"/>
</dbReference>
<evidence type="ECO:0000256" key="2">
    <source>
        <dbReference type="SAM" id="Phobius"/>
    </source>
</evidence>
<dbReference type="RefSeq" id="WP_345323894.1">
    <property type="nucleotide sequence ID" value="NZ_BAABGA010000040.1"/>
</dbReference>
<evidence type="ECO:0008006" key="5">
    <source>
        <dbReference type="Google" id="ProtNLM"/>
    </source>
</evidence>